<dbReference type="GO" id="GO:0006351">
    <property type="term" value="P:DNA-templated transcription"/>
    <property type="evidence" value="ECO:0007669"/>
    <property type="project" value="InterPro"/>
</dbReference>
<feature type="domain" description="Xylanolytic transcriptional activator regulatory" evidence="4">
    <location>
        <begin position="210"/>
        <end position="284"/>
    </location>
</feature>
<dbReference type="VEuPathDB" id="FungiDB:jhhlp_006647"/>
<organism evidence="5 6">
    <name type="scientific">Lomentospora prolificans</name>
    <dbReference type="NCBI Taxonomy" id="41688"/>
    <lineage>
        <taxon>Eukaryota</taxon>
        <taxon>Fungi</taxon>
        <taxon>Dikarya</taxon>
        <taxon>Ascomycota</taxon>
        <taxon>Pezizomycotina</taxon>
        <taxon>Sordariomycetes</taxon>
        <taxon>Hypocreomycetidae</taxon>
        <taxon>Microascales</taxon>
        <taxon>Microascaceae</taxon>
        <taxon>Lomentospora</taxon>
    </lineage>
</organism>
<dbReference type="CDD" id="cd12148">
    <property type="entry name" value="fungal_TF_MHR"/>
    <property type="match status" value="1"/>
</dbReference>
<dbReference type="GO" id="GO:0005634">
    <property type="term" value="C:nucleus"/>
    <property type="evidence" value="ECO:0007669"/>
    <property type="project" value="UniProtKB-SubCell"/>
</dbReference>
<evidence type="ECO:0000256" key="2">
    <source>
        <dbReference type="ARBA" id="ARBA00023242"/>
    </source>
</evidence>
<feature type="compositionally biased region" description="Polar residues" evidence="3">
    <location>
        <begin position="288"/>
        <end position="303"/>
    </location>
</feature>
<dbReference type="Proteomes" id="UP000233524">
    <property type="component" value="Unassembled WGS sequence"/>
</dbReference>
<evidence type="ECO:0000256" key="1">
    <source>
        <dbReference type="ARBA" id="ARBA00004123"/>
    </source>
</evidence>
<comment type="caution">
    <text evidence="5">The sequence shown here is derived from an EMBL/GenBank/DDBJ whole genome shotgun (WGS) entry which is preliminary data.</text>
</comment>
<dbReference type="InterPro" id="IPR050613">
    <property type="entry name" value="Sec_Metabolite_Reg"/>
</dbReference>
<keyword evidence="6" id="KW-1185">Reference proteome</keyword>
<dbReference type="InterPro" id="IPR007219">
    <property type="entry name" value="XnlR_reg_dom"/>
</dbReference>
<dbReference type="STRING" id="41688.A0A2N3N6H3"/>
<name>A0A2N3N6H3_9PEZI</name>
<keyword evidence="2" id="KW-0539">Nucleus</keyword>
<evidence type="ECO:0000313" key="5">
    <source>
        <dbReference type="EMBL" id="PKS08035.1"/>
    </source>
</evidence>
<accession>A0A2N3N6H3</accession>
<dbReference type="InParanoid" id="A0A2N3N6H3"/>
<evidence type="ECO:0000313" key="6">
    <source>
        <dbReference type="Proteomes" id="UP000233524"/>
    </source>
</evidence>
<comment type="subcellular location">
    <subcellularLocation>
        <location evidence="1">Nucleus</location>
    </subcellularLocation>
</comment>
<dbReference type="GO" id="GO:0008270">
    <property type="term" value="F:zinc ion binding"/>
    <property type="evidence" value="ECO:0007669"/>
    <property type="project" value="InterPro"/>
</dbReference>
<dbReference type="OrthoDB" id="4934715at2759"/>
<feature type="region of interest" description="Disordered" evidence="3">
    <location>
        <begin position="279"/>
        <end position="303"/>
    </location>
</feature>
<dbReference type="SMART" id="SM00906">
    <property type="entry name" value="Fungal_trans"/>
    <property type="match status" value="1"/>
</dbReference>
<dbReference type="Pfam" id="PF04082">
    <property type="entry name" value="Fungal_trans"/>
    <property type="match status" value="1"/>
</dbReference>
<gene>
    <name evidence="5" type="ORF">jhhlp_006647</name>
</gene>
<evidence type="ECO:0000259" key="4">
    <source>
        <dbReference type="SMART" id="SM00906"/>
    </source>
</evidence>
<dbReference type="PANTHER" id="PTHR31001">
    <property type="entry name" value="UNCHARACTERIZED TRANSCRIPTIONAL REGULATORY PROTEIN"/>
    <property type="match status" value="1"/>
</dbReference>
<dbReference type="EMBL" id="NLAX01000701">
    <property type="protein sequence ID" value="PKS08035.1"/>
    <property type="molecule type" value="Genomic_DNA"/>
</dbReference>
<dbReference type="AlphaFoldDB" id="A0A2N3N6H3"/>
<dbReference type="PANTHER" id="PTHR31001:SF74">
    <property type="entry name" value="ZN(II)2CYS6 TRANSCRIPTION FACTOR (EUROFUNG)"/>
    <property type="match status" value="1"/>
</dbReference>
<evidence type="ECO:0000256" key="3">
    <source>
        <dbReference type="SAM" id="MobiDB-lite"/>
    </source>
</evidence>
<dbReference type="GO" id="GO:0003677">
    <property type="term" value="F:DNA binding"/>
    <property type="evidence" value="ECO:0007669"/>
    <property type="project" value="InterPro"/>
</dbReference>
<sequence>MPELGSLRINSAETVYVSSAHWSAILESISELRGYVQSRDQDELAQESNVVPETPIDQTQQSYEGLDLFSGRIPAISKLELVAAMPDRAVANRLVYRYFNSFLLTPVMIHRPSFLRQYEEFWANPLQTDTMWIALLYGTMCLASSRESLSTTRSLSDRRLIGGSQQEYLKGLIQGLILGDFSRGGDYVVVAMVHYLFIEHLRRPDMISGNWLLLGMIIRLALRMGYHRDPSRFPELSPLQGELRRRLWLALYSADLLLSIQMGVPRMIKDGQWDTKPPRNLFDDDFNESSQELPPSRPFTETTPVSSQLDKFELLQVIAKISDMTLAITEGQHPCPNPAVESLDTLLRSTYDSIPECRKFTSISNSLMVPPDKILDQLVVSIFFRKGLIILHRWHVMSSATMEAPYGDIARNSGANSDIAASIQIYVRAALEILEYQDLVYSEIKPNGVLSELKWTIPSSLSHEFLMATSVLCTHLYRTATNAVGVEKANTFVEGDAQLRAIKQSLVRACEIWKMESTFSKDAERMAEMVTALLEKLQTRGEPQHDSTRPAADLAAKDLPSQALAQNGHDSFFLYLESYEALERSLF</sequence>
<reference evidence="5 6" key="1">
    <citation type="journal article" date="2017" name="G3 (Bethesda)">
        <title>First Draft Genome Sequence of the Pathogenic Fungus Lomentospora prolificans (Formerly Scedosporium prolificans).</title>
        <authorList>
            <person name="Luo R."/>
            <person name="Zimin A."/>
            <person name="Workman R."/>
            <person name="Fan Y."/>
            <person name="Pertea G."/>
            <person name="Grossman N."/>
            <person name="Wear M.P."/>
            <person name="Jia B."/>
            <person name="Miller H."/>
            <person name="Casadevall A."/>
            <person name="Timp W."/>
            <person name="Zhang S.X."/>
            <person name="Salzberg S.L."/>
        </authorList>
    </citation>
    <scope>NUCLEOTIDE SEQUENCE [LARGE SCALE GENOMIC DNA]</scope>
    <source>
        <strain evidence="5 6">JHH-5317</strain>
    </source>
</reference>
<proteinExistence type="predicted"/>
<protein>
    <recommendedName>
        <fullName evidence="4">Xylanolytic transcriptional activator regulatory domain-containing protein</fullName>
    </recommendedName>
</protein>